<proteinExistence type="predicted"/>
<feature type="compositionally biased region" description="Polar residues" evidence="1">
    <location>
        <begin position="59"/>
        <end position="69"/>
    </location>
</feature>
<accession>A0A6G1IR57</accession>
<sequence length="491" mass="53946">MSEVEELMAWKLDRSFFSGARGRFCLLLSHACIATLLPPPTPTAPTNISHPHYDAPTNPIDQPSTHPSTTHRLPAIVHSLSNSIPFAAPMRSLTSTSILLSSSLSTILGQQLSFLPPLNRHPGCQYPSPGSGHYIYFASPNESDFQFSIYTEWDTWYPNVLRSALSQAGFTVKLQRGKNETGNCGWTEVESVKVAGFNRGDISFKDLTVPVRPPQSRPAVQHPTPPPLPQINHPTAHVPRMEGSQSTRRLALDWIPNPFGLSTQKLPIIPPLSPREAEAEPFSRPPAAKPPPVDTGVELTPPGVTPPGTPTISLFPRRIPPTPIWPTFPPLPHRVSPPPPVWPTIPPLARRALPAHHPSQATLNLIRVILLANSPEADIALFFTEVVLPIITIVLFLIFLLVLARRVGRWLYPTPDPSEEDGDIELSSLHGKSMESVKPFADLDLRKLEAVRVVPKSDERFWTAKTKIAGPRSSSVYSRSVDGVTLYGQEG</sequence>
<evidence type="ECO:0000313" key="3">
    <source>
        <dbReference type="EMBL" id="KAF2680712.1"/>
    </source>
</evidence>
<gene>
    <name evidence="3" type="ORF">K458DRAFT_91243</name>
</gene>
<evidence type="ECO:0000313" key="4">
    <source>
        <dbReference type="Proteomes" id="UP000799291"/>
    </source>
</evidence>
<dbReference type="AlphaFoldDB" id="A0A6G1IR57"/>
<dbReference type="Proteomes" id="UP000799291">
    <property type="component" value="Unassembled WGS sequence"/>
</dbReference>
<reference evidence="3" key="1">
    <citation type="journal article" date="2020" name="Stud. Mycol.">
        <title>101 Dothideomycetes genomes: a test case for predicting lifestyles and emergence of pathogens.</title>
        <authorList>
            <person name="Haridas S."/>
            <person name="Albert R."/>
            <person name="Binder M."/>
            <person name="Bloem J."/>
            <person name="Labutti K."/>
            <person name="Salamov A."/>
            <person name="Andreopoulos B."/>
            <person name="Baker S."/>
            <person name="Barry K."/>
            <person name="Bills G."/>
            <person name="Bluhm B."/>
            <person name="Cannon C."/>
            <person name="Castanera R."/>
            <person name="Culley D."/>
            <person name="Daum C."/>
            <person name="Ezra D."/>
            <person name="Gonzalez J."/>
            <person name="Henrissat B."/>
            <person name="Kuo A."/>
            <person name="Liang C."/>
            <person name="Lipzen A."/>
            <person name="Lutzoni F."/>
            <person name="Magnuson J."/>
            <person name="Mondo S."/>
            <person name="Nolan M."/>
            <person name="Ohm R."/>
            <person name="Pangilinan J."/>
            <person name="Park H.-J."/>
            <person name="Ramirez L."/>
            <person name="Alfaro M."/>
            <person name="Sun H."/>
            <person name="Tritt A."/>
            <person name="Yoshinaga Y."/>
            <person name="Zwiers L.-H."/>
            <person name="Turgeon B."/>
            <person name="Goodwin S."/>
            <person name="Spatafora J."/>
            <person name="Crous P."/>
            <person name="Grigoriev I."/>
        </authorList>
    </citation>
    <scope>NUCLEOTIDE SEQUENCE</scope>
    <source>
        <strain evidence="3">CBS 122367</strain>
    </source>
</reference>
<evidence type="ECO:0000256" key="1">
    <source>
        <dbReference type="SAM" id="MobiDB-lite"/>
    </source>
</evidence>
<feature type="transmembrane region" description="Helical" evidence="2">
    <location>
        <begin position="379"/>
        <end position="403"/>
    </location>
</feature>
<organism evidence="3 4">
    <name type="scientific">Lentithecium fluviatile CBS 122367</name>
    <dbReference type="NCBI Taxonomy" id="1168545"/>
    <lineage>
        <taxon>Eukaryota</taxon>
        <taxon>Fungi</taxon>
        <taxon>Dikarya</taxon>
        <taxon>Ascomycota</taxon>
        <taxon>Pezizomycotina</taxon>
        <taxon>Dothideomycetes</taxon>
        <taxon>Pleosporomycetidae</taxon>
        <taxon>Pleosporales</taxon>
        <taxon>Massarineae</taxon>
        <taxon>Lentitheciaceae</taxon>
        <taxon>Lentithecium</taxon>
    </lineage>
</organism>
<name>A0A6G1IR57_9PLEO</name>
<keyword evidence="2" id="KW-1133">Transmembrane helix</keyword>
<evidence type="ECO:0000256" key="2">
    <source>
        <dbReference type="SAM" id="Phobius"/>
    </source>
</evidence>
<dbReference type="EMBL" id="MU005595">
    <property type="protein sequence ID" value="KAF2680712.1"/>
    <property type="molecule type" value="Genomic_DNA"/>
</dbReference>
<keyword evidence="4" id="KW-1185">Reference proteome</keyword>
<feature type="region of interest" description="Disordered" evidence="1">
    <location>
        <begin position="43"/>
        <end position="69"/>
    </location>
</feature>
<dbReference type="OrthoDB" id="3770443at2759"/>
<keyword evidence="2" id="KW-0812">Transmembrane</keyword>
<keyword evidence="2" id="KW-0472">Membrane</keyword>
<protein>
    <submittedName>
        <fullName evidence="3">Uncharacterized protein</fullName>
    </submittedName>
</protein>